<dbReference type="GO" id="GO:0006417">
    <property type="term" value="P:regulation of translation"/>
    <property type="evidence" value="ECO:0007669"/>
    <property type="project" value="UniProtKB-KW"/>
</dbReference>
<keyword evidence="7" id="KW-0813">Transport</keyword>
<dbReference type="InterPro" id="IPR028544">
    <property type="entry name" value="CASC3"/>
</dbReference>
<dbReference type="PRINTS" id="PR01217">
    <property type="entry name" value="PRICHEXTENSN"/>
</dbReference>
<evidence type="ECO:0000256" key="18">
    <source>
        <dbReference type="SAM" id="MobiDB-lite"/>
    </source>
</evidence>
<evidence type="ECO:0000256" key="9">
    <source>
        <dbReference type="ARBA" id="ARBA00022664"/>
    </source>
</evidence>
<gene>
    <name evidence="20" type="ORF">DSTB1V02_LOCUS261</name>
</gene>
<dbReference type="InterPro" id="IPR018545">
    <property type="entry name" value="Btz_dom"/>
</dbReference>
<evidence type="ECO:0000256" key="3">
    <source>
        <dbReference type="ARBA" id="ARBA00004324"/>
    </source>
</evidence>
<feature type="compositionally biased region" description="Acidic residues" evidence="18">
    <location>
        <begin position="56"/>
        <end position="69"/>
    </location>
</feature>
<evidence type="ECO:0000256" key="6">
    <source>
        <dbReference type="ARBA" id="ARBA00019964"/>
    </source>
</evidence>
<feature type="region of interest" description="Disordered" evidence="18">
    <location>
        <begin position="566"/>
        <end position="610"/>
    </location>
</feature>
<dbReference type="EMBL" id="CAJPEV010000016">
    <property type="protein sequence ID" value="CAG0878840.1"/>
    <property type="molecule type" value="Genomic_DNA"/>
</dbReference>
<dbReference type="GO" id="GO:0006397">
    <property type="term" value="P:mRNA processing"/>
    <property type="evidence" value="ECO:0007669"/>
    <property type="project" value="UniProtKB-KW"/>
</dbReference>
<evidence type="ECO:0000256" key="2">
    <source>
        <dbReference type="ARBA" id="ARBA00004279"/>
    </source>
</evidence>
<feature type="compositionally biased region" description="Basic and acidic residues" evidence="18">
    <location>
        <begin position="217"/>
        <end position="244"/>
    </location>
</feature>
<dbReference type="EMBL" id="LR899533">
    <property type="protein sequence ID" value="CAD7240232.1"/>
    <property type="molecule type" value="Genomic_DNA"/>
</dbReference>
<evidence type="ECO:0000256" key="11">
    <source>
        <dbReference type="ARBA" id="ARBA00022816"/>
    </source>
</evidence>
<feature type="compositionally biased region" description="Basic and acidic residues" evidence="18">
    <location>
        <begin position="732"/>
        <end position="756"/>
    </location>
</feature>
<evidence type="ECO:0000256" key="1">
    <source>
        <dbReference type="ARBA" id="ARBA00004210"/>
    </source>
</evidence>
<feature type="region of interest" description="Disordered" evidence="18">
    <location>
        <begin position="457"/>
        <end position="547"/>
    </location>
</feature>
<keyword evidence="9" id="KW-0507">mRNA processing</keyword>
<evidence type="ECO:0000313" key="21">
    <source>
        <dbReference type="Proteomes" id="UP000677054"/>
    </source>
</evidence>
<feature type="region of interest" description="Disordered" evidence="18">
    <location>
        <begin position="321"/>
        <end position="437"/>
    </location>
</feature>
<evidence type="ECO:0000256" key="10">
    <source>
        <dbReference type="ARBA" id="ARBA00022728"/>
    </source>
</evidence>
<dbReference type="GO" id="GO:0048471">
    <property type="term" value="C:perinuclear region of cytoplasm"/>
    <property type="evidence" value="ECO:0007669"/>
    <property type="project" value="UniProtKB-SubCell"/>
</dbReference>
<dbReference type="Proteomes" id="UP000677054">
    <property type="component" value="Unassembled WGS sequence"/>
</dbReference>
<evidence type="ECO:0000256" key="12">
    <source>
        <dbReference type="ARBA" id="ARBA00022845"/>
    </source>
</evidence>
<dbReference type="PANTHER" id="PTHR13434">
    <property type="entry name" value="PROTEIN CASC3"/>
    <property type="match status" value="1"/>
</dbReference>
<dbReference type="AlphaFoldDB" id="A0A7R8WYB1"/>
<evidence type="ECO:0000256" key="5">
    <source>
        <dbReference type="ARBA" id="ARBA00009548"/>
    </source>
</evidence>
<dbReference type="GO" id="GO:0030425">
    <property type="term" value="C:dendrite"/>
    <property type="evidence" value="ECO:0007669"/>
    <property type="project" value="UniProtKB-SubCell"/>
</dbReference>
<evidence type="ECO:0000256" key="8">
    <source>
        <dbReference type="ARBA" id="ARBA00022490"/>
    </source>
</evidence>
<dbReference type="GO" id="GO:0016607">
    <property type="term" value="C:nuclear speck"/>
    <property type="evidence" value="ECO:0007669"/>
    <property type="project" value="UniProtKB-SubCell"/>
</dbReference>
<evidence type="ECO:0000256" key="17">
    <source>
        <dbReference type="ARBA" id="ARBA00023273"/>
    </source>
</evidence>
<feature type="region of interest" description="Disordered" evidence="18">
    <location>
        <begin position="171"/>
        <end position="304"/>
    </location>
</feature>
<keyword evidence="21" id="KW-1185">Reference proteome</keyword>
<dbReference type="GO" id="GO:0000184">
    <property type="term" value="P:nuclear-transcribed mRNA catabolic process, nonsense-mediated decay"/>
    <property type="evidence" value="ECO:0007669"/>
    <property type="project" value="UniProtKB-KW"/>
</dbReference>
<keyword evidence="16" id="KW-0539">Nucleus</keyword>
<dbReference type="GO" id="GO:0005681">
    <property type="term" value="C:spliceosomal complex"/>
    <property type="evidence" value="ECO:0007669"/>
    <property type="project" value="UniProtKB-KW"/>
</dbReference>
<feature type="compositionally biased region" description="Polar residues" evidence="18">
    <location>
        <begin position="326"/>
        <end position="335"/>
    </location>
</feature>
<dbReference type="GO" id="GO:0035145">
    <property type="term" value="C:exon-exon junction complex"/>
    <property type="evidence" value="ECO:0007669"/>
    <property type="project" value="InterPro"/>
</dbReference>
<organism evidence="20">
    <name type="scientific">Darwinula stevensoni</name>
    <dbReference type="NCBI Taxonomy" id="69355"/>
    <lineage>
        <taxon>Eukaryota</taxon>
        <taxon>Metazoa</taxon>
        <taxon>Ecdysozoa</taxon>
        <taxon>Arthropoda</taxon>
        <taxon>Crustacea</taxon>
        <taxon>Oligostraca</taxon>
        <taxon>Ostracoda</taxon>
        <taxon>Podocopa</taxon>
        <taxon>Podocopida</taxon>
        <taxon>Darwinulocopina</taxon>
        <taxon>Darwinuloidea</taxon>
        <taxon>Darwinulidae</taxon>
        <taxon>Darwinula</taxon>
    </lineage>
</organism>
<accession>A0A7R8WYB1</accession>
<evidence type="ECO:0000256" key="16">
    <source>
        <dbReference type="ARBA" id="ARBA00023242"/>
    </source>
</evidence>
<evidence type="ECO:0000256" key="7">
    <source>
        <dbReference type="ARBA" id="ARBA00022448"/>
    </source>
</evidence>
<evidence type="ECO:0000256" key="15">
    <source>
        <dbReference type="ARBA" id="ARBA00023187"/>
    </source>
</evidence>
<comment type="similarity">
    <text evidence="5">Belongs to the CASC3 family.</text>
</comment>
<evidence type="ECO:0000259" key="19">
    <source>
        <dbReference type="SMART" id="SM01044"/>
    </source>
</evidence>
<evidence type="ECO:0000256" key="14">
    <source>
        <dbReference type="ARBA" id="ARBA00023161"/>
    </source>
</evidence>
<keyword evidence="11" id="KW-0509">mRNA transport</keyword>
<comment type="subcellular location">
    <subcellularLocation>
        <location evidence="2">Cell projection</location>
        <location evidence="2">Dendrite</location>
    </subcellularLocation>
    <subcellularLocation>
        <location evidence="1">Cytoplasm</location>
        <location evidence="1">Stress granule</location>
    </subcellularLocation>
    <subcellularLocation>
        <location evidence="4">Cytoplasm</location>
        <location evidence="4">Perinuclear region</location>
    </subcellularLocation>
    <subcellularLocation>
        <location evidence="3">Nucleus speckle</location>
    </subcellularLocation>
</comment>
<dbReference type="OrthoDB" id="657902at2759"/>
<dbReference type="Pfam" id="PF09405">
    <property type="entry name" value="Btz"/>
    <property type="match status" value="1"/>
</dbReference>
<keyword evidence="8" id="KW-0963">Cytoplasm</keyword>
<keyword evidence="12" id="KW-0810">Translation regulation</keyword>
<evidence type="ECO:0000256" key="13">
    <source>
        <dbReference type="ARBA" id="ARBA00022884"/>
    </source>
</evidence>
<feature type="compositionally biased region" description="Basic and acidic residues" evidence="18">
    <location>
        <begin position="77"/>
        <end position="98"/>
    </location>
</feature>
<feature type="compositionally biased region" description="Pro residues" evidence="18">
    <location>
        <begin position="488"/>
        <end position="500"/>
    </location>
</feature>
<feature type="compositionally biased region" description="Basic and acidic residues" evidence="18">
    <location>
        <begin position="352"/>
        <end position="367"/>
    </location>
</feature>
<feature type="compositionally biased region" description="Basic and acidic residues" evidence="18">
    <location>
        <begin position="376"/>
        <end position="388"/>
    </location>
</feature>
<dbReference type="PANTHER" id="PTHR13434:SF0">
    <property type="entry name" value="PROTEIN CASC3"/>
    <property type="match status" value="1"/>
</dbReference>
<dbReference type="GO" id="GO:0008380">
    <property type="term" value="P:RNA splicing"/>
    <property type="evidence" value="ECO:0007669"/>
    <property type="project" value="UniProtKB-KW"/>
</dbReference>
<feature type="domain" description="Btz" evidence="19">
    <location>
        <begin position="61"/>
        <end position="175"/>
    </location>
</feature>
<sequence length="793" mass="88821">MSTSAVVPPDRRRRRVRAPVDHSDNISESGEEADLGSGGGESDYTDAEDNLATPSEGDDDERAPDEEGGLEALSEGGLDKDEQDEEKHPLDDDEDRRNPQYIPKKGSFYEHDDRTSSSEAKEEVTKKDVKEEKKKVWKDAGDRWMHDKFNENEQIPKSREELISAYGYDIREEDGPPRARRRRRYGRGPNKYDRRWEDVDAYSKPVRGFPGRGRGRRGYDRGFYRGGRGDFARRGQPELKDWSDRPYPVLDDEDYFPSLESATARQRPLRNEDLDPAQDTKRSYSEPRDIIPSSKEVNGINKHDNMAESFDFLSGIERVERETQTESRFSYSPRSSWVRGGKISHRPGGKQVEPRSSSEGRTGRKVELPNADESPPSERKVEPKEKKPSRGSGVIHRQPEVPPRLQESRSKRYSTQRTRNLMEGMAGPSPFQQGQNFYEDGYQGQLYVDTTEVAQTSTTFSPATAPPTAPPFPAPPTFIPSTQSPRLFAPPHPPPPPPALPSSYLPSHPPPPPDGTMLNFPPSAQYPTQFPPPPAFQGFPPLPVSQPQEIFSNGVAYYNTHNQVMPSRTIPTKRPKAAIPIVPPPELQGKPEESQQTDRMESGAEAAREDVLVEDDESLKLPASDHDPTQVVSSLADAVREMAIQPDEQSHIEECSTDDTFEAAIPSKIAQQDEEIPHNVEILVNMGETPRQNVTDGVDVEKVPDVSVQFDHSLERDNEKSNGVIGEVSLNTHEKDEKSGQGKEEADPHTQGKEVEIPDQAIESVSESKEIMEEKLFDNDLKKPCKSLIGAIV</sequence>
<keyword evidence="14" id="KW-0866">Nonsense-mediated mRNA decay</keyword>
<keyword evidence="17" id="KW-0966">Cell projection</keyword>
<dbReference type="GO" id="GO:0003729">
    <property type="term" value="F:mRNA binding"/>
    <property type="evidence" value="ECO:0007669"/>
    <property type="project" value="InterPro"/>
</dbReference>
<feature type="region of interest" description="Disordered" evidence="18">
    <location>
        <begin position="712"/>
        <end position="768"/>
    </location>
</feature>
<keyword evidence="10" id="KW-0747">Spliceosome</keyword>
<feature type="compositionally biased region" description="Pro residues" evidence="18">
    <location>
        <begin position="529"/>
        <end position="544"/>
    </location>
</feature>
<evidence type="ECO:0000256" key="4">
    <source>
        <dbReference type="ARBA" id="ARBA00004556"/>
    </source>
</evidence>
<feature type="region of interest" description="Disordered" evidence="18">
    <location>
        <begin position="1"/>
        <end position="157"/>
    </location>
</feature>
<keyword evidence="13" id="KW-0694">RNA-binding</keyword>
<dbReference type="GO" id="GO:0051028">
    <property type="term" value="P:mRNA transport"/>
    <property type="evidence" value="ECO:0007669"/>
    <property type="project" value="UniProtKB-KW"/>
</dbReference>
<protein>
    <recommendedName>
        <fullName evidence="6">Protein CASC3</fullName>
    </recommendedName>
</protein>
<reference evidence="20" key="1">
    <citation type="submission" date="2020-11" db="EMBL/GenBank/DDBJ databases">
        <authorList>
            <person name="Tran Van P."/>
        </authorList>
    </citation>
    <scope>NUCLEOTIDE SEQUENCE</scope>
</reference>
<keyword evidence="15" id="KW-0508">mRNA splicing</keyword>
<dbReference type="GO" id="GO:0010494">
    <property type="term" value="C:cytoplasmic stress granule"/>
    <property type="evidence" value="ECO:0007669"/>
    <property type="project" value="UniProtKB-SubCell"/>
</dbReference>
<feature type="compositionally biased region" description="Pro residues" evidence="18">
    <location>
        <begin position="464"/>
        <end position="478"/>
    </location>
</feature>
<feature type="compositionally biased region" description="Basic and acidic residues" evidence="18">
    <location>
        <begin position="589"/>
        <end position="610"/>
    </location>
</feature>
<feature type="compositionally biased region" description="Basic and acidic residues" evidence="18">
    <location>
        <begin position="107"/>
        <end position="157"/>
    </location>
</feature>
<name>A0A7R8WYB1_9CRUS</name>
<feature type="compositionally biased region" description="Basic and acidic residues" evidence="18">
    <location>
        <begin position="269"/>
        <end position="289"/>
    </location>
</feature>
<proteinExistence type="inferred from homology"/>
<evidence type="ECO:0000313" key="20">
    <source>
        <dbReference type="EMBL" id="CAD7240232.1"/>
    </source>
</evidence>
<dbReference type="SMART" id="SM01044">
    <property type="entry name" value="Btz"/>
    <property type="match status" value="1"/>
</dbReference>